<dbReference type="PANTHER" id="PTHR31302:SF32">
    <property type="entry name" value="PHOSPHOESTERASE"/>
    <property type="match status" value="1"/>
</dbReference>
<dbReference type="AlphaFoldDB" id="A0A9Q4B1B9"/>
<keyword evidence="1" id="KW-0472">Membrane</keyword>
<dbReference type="EMBL" id="JABXYM010000001">
    <property type="protein sequence ID" value="MCR6096548.1"/>
    <property type="molecule type" value="Genomic_DNA"/>
</dbReference>
<dbReference type="GO" id="GO:0009245">
    <property type="term" value="P:lipid A biosynthetic process"/>
    <property type="evidence" value="ECO:0007669"/>
    <property type="project" value="TreeGrafter"/>
</dbReference>
<dbReference type="GO" id="GO:0016020">
    <property type="term" value="C:membrane"/>
    <property type="evidence" value="ECO:0007669"/>
    <property type="project" value="GOC"/>
</dbReference>
<dbReference type="SUPFAM" id="SSF56300">
    <property type="entry name" value="Metallo-dependent phosphatases"/>
    <property type="match status" value="1"/>
</dbReference>
<evidence type="ECO:0000256" key="1">
    <source>
        <dbReference type="SAM" id="Phobius"/>
    </source>
</evidence>
<dbReference type="InterPro" id="IPR051158">
    <property type="entry name" value="Metallophosphoesterase_sf"/>
</dbReference>
<dbReference type="InterPro" id="IPR004843">
    <property type="entry name" value="Calcineurin-like_PHP"/>
</dbReference>
<feature type="domain" description="Calcineurin-like phosphoesterase" evidence="2">
    <location>
        <begin position="45"/>
        <end position="194"/>
    </location>
</feature>
<proteinExistence type="predicted"/>
<accession>A0A9Q4B1B9</accession>
<keyword evidence="1" id="KW-1133">Transmembrane helix</keyword>
<dbReference type="InterPro" id="IPR029052">
    <property type="entry name" value="Metallo-depent_PP-like"/>
</dbReference>
<gene>
    <name evidence="3" type="ORF">HXA33_08270</name>
</gene>
<dbReference type="RefSeq" id="WP_257821125.1">
    <property type="nucleotide sequence ID" value="NZ_JABXYM010000001.1"/>
</dbReference>
<protein>
    <submittedName>
        <fullName evidence="3">Metallophosphoesterase</fullName>
    </submittedName>
</protein>
<comment type="caution">
    <text evidence="3">The sequence shown here is derived from an EMBL/GenBank/DDBJ whole genome shotgun (WGS) entry which is preliminary data.</text>
</comment>
<dbReference type="Gene3D" id="3.60.21.10">
    <property type="match status" value="1"/>
</dbReference>
<organism evidence="3 4">
    <name type="scientific">Salipaludibacillus agaradhaerens</name>
    <name type="common">Bacillus agaradhaerens</name>
    <dbReference type="NCBI Taxonomy" id="76935"/>
    <lineage>
        <taxon>Bacteria</taxon>
        <taxon>Bacillati</taxon>
        <taxon>Bacillota</taxon>
        <taxon>Bacilli</taxon>
        <taxon>Bacillales</taxon>
        <taxon>Bacillaceae</taxon>
    </lineage>
</organism>
<dbReference type="GO" id="GO:0008758">
    <property type="term" value="F:UDP-2,3-diacylglucosamine hydrolase activity"/>
    <property type="evidence" value="ECO:0007669"/>
    <property type="project" value="TreeGrafter"/>
</dbReference>
<dbReference type="Proteomes" id="UP001057753">
    <property type="component" value="Unassembled WGS sequence"/>
</dbReference>
<dbReference type="Pfam" id="PF00149">
    <property type="entry name" value="Metallophos"/>
    <property type="match status" value="1"/>
</dbReference>
<reference evidence="3" key="1">
    <citation type="submission" date="2020-06" db="EMBL/GenBank/DDBJ databases">
        <title>Insight into the genomes of haloalkaliphilic bacilli from Kenyan soda lakes.</title>
        <authorList>
            <person name="Mwirichia R."/>
            <person name="Villamizar G.C."/>
            <person name="Poehlein A."/>
            <person name="Mugweru J."/>
            <person name="Kipnyargis A."/>
            <person name="Kiplimo D."/>
            <person name="Orwa P."/>
            <person name="Daniel R."/>
        </authorList>
    </citation>
    <scope>NUCLEOTIDE SEQUENCE</scope>
    <source>
        <strain evidence="3">B1096_S55</strain>
    </source>
</reference>
<evidence type="ECO:0000313" key="3">
    <source>
        <dbReference type="EMBL" id="MCR6096548.1"/>
    </source>
</evidence>
<dbReference type="PANTHER" id="PTHR31302">
    <property type="entry name" value="TRANSMEMBRANE PROTEIN WITH METALLOPHOSPHOESTERASE DOMAIN-RELATED"/>
    <property type="match status" value="1"/>
</dbReference>
<feature type="transmembrane region" description="Helical" evidence="1">
    <location>
        <begin position="6"/>
        <end position="22"/>
    </location>
</feature>
<evidence type="ECO:0000259" key="2">
    <source>
        <dbReference type="Pfam" id="PF00149"/>
    </source>
</evidence>
<sequence length="249" mass="28070">MAAIYLLVFIFLIMIPCVYYMVKEAKKLDITKETILLPIPITTKKILFISDLHNRRIELTTWWKSAQVDFVIIGGDLAERRTPEEDVRHNLRILTSLGKTFFVRGNHDYHFGMDHLTAILDEFNVKQLNNEVIEIDGKWSVIGVEDFGTGHALLETLYLTSKPAILISHNPEIAKALENDSHSICAILSGHTHGGQIRLSWLALGEKGGWKKKNQLPVFISNGFGTRHVPMRLGAPPQVHIMTIAGRAN</sequence>
<evidence type="ECO:0000313" key="4">
    <source>
        <dbReference type="Proteomes" id="UP001057753"/>
    </source>
</evidence>
<name>A0A9Q4B1B9_SALAG</name>
<keyword evidence="1" id="KW-0812">Transmembrane</keyword>
<keyword evidence="4" id="KW-1185">Reference proteome</keyword>